<evidence type="ECO:0000256" key="2">
    <source>
        <dbReference type="ARBA" id="ARBA00012105"/>
    </source>
</evidence>
<feature type="domain" description="Riboflavin kinase" evidence="8">
    <location>
        <begin position="125"/>
        <end position="164"/>
    </location>
</feature>
<dbReference type="InterPro" id="IPR023468">
    <property type="entry name" value="Riboflavin_kinase"/>
</dbReference>
<protein>
    <recommendedName>
        <fullName evidence="2">riboflavin kinase</fullName>
        <ecNumber evidence="2">2.7.1.26</ecNumber>
    </recommendedName>
</protein>
<dbReference type="AlphaFoldDB" id="A0A1A9W9R8"/>
<dbReference type="STRING" id="37001.A0A1A9W9R8"/>
<dbReference type="GO" id="GO:0009231">
    <property type="term" value="P:riboflavin biosynthetic process"/>
    <property type="evidence" value="ECO:0007669"/>
    <property type="project" value="InterPro"/>
</dbReference>
<sequence length="210" mass="23696">MGELICQLQQYSEVEIGTNAVRCLAYADDLLPFARTRDVAKSKALCLRTVASKKKVYVDVGIEEYLKYLGAEFTAFGMGSQNNEALFIHLKRLKRASLKPSQKLLYYATSSYQANYPLEVVKSAPGCFKTGIYYGWANVDNVPVYKMVMSIGWNPYYSNKEKSMVNRNSIMQALDTLNKKAAKFLHQQQPKAIHLVIILLNEISATFLAI</sequence>
<comment type="pathway">
    <text evidence="1">Cofactor biosynthesis; FMN biosynthesis; FMN from riboflavin (ATP route): step 1/1.</text>
</comment>
<keyword evidence="5" id="KW-0808">Transferase</keyword>
<evidence type="ECO:0000256" key="5">
    <source>
        <dbReference type="ARBA" id="ARBA00022679"/>
    </source>
</evidence>
<evidence type="ECO:0000259" key="8">
    <source>
        <dbReference type="Pfam" id="PF01687"/>
    </source>
</evidence>
<dbReference type="Gene3D" id="2.40.30.30">
    <property type="entry name" value="Riboflavin kinase-like"/>
    <property type="match status" value="1"/>
</dbReference>
<dbReference type="PANTHER" id="PTHR22749:SF6">
    <property type="entry name" value="RIBOFLAVIN KINASE"/>
    <property type="match status" value="1"/>
</dbReference>
<dbReference type="GO" id="GO:0008531">
    <property type="term" value="F:riboflavin kinase activity"/>
    <property type="evidence" value="ECO:0007669"/>
    <property type="project" value="UniProtKB-EC"/>
</dbReference>
<evidence type="ECO:0000313" key="9">
    <source>
        <dbReference type="EnsemblMetazoa" id="GBRI011432-PA"/>
    </source>
</evidence>
<evidence type="ECO:0000256" key="4">
    <source>
        <dbReference type="ARBA" id="ARBA00022643"/>
    </source>
</evidence>
<dbReference type="PANTHER" id="PTHR22749">
    <property type="entry name" value="RIBOFLAVIN KINASE/FMN ADENYLYLTRANSFERASE"/>
    <property type="match status" value="1"/>
</dbReference>
<organism evidence="9 10">
    <name type="scientific">Glossina brevipalpis</name>
    <dbReference type="NCBI Taxonomy" id="37001"/>
    <lineage>
        <taxon>Eukaryota</taxon>
        <taxon>Metazoa</taxon>
        <taxon>Ecdysozoa</taxon>
        <taxon>Arthropoda</taxon>
        <taxon>Hexapoda</taxon>
        <taxon>Insecta</taxon>
        <taxon>Pterygota</taxon>
        <taxon>Neoptera</taxon>
        <taxon>Endopterygota</taxon>
        <taxon>Diptera</taxon>
        <taxon>Brachycera</taxon>
        <taxon>Muscomorpha</taxon>
        <taxon>Hippoboscoidea</taxon>
        <taxon>Glossinidae</taxon>
        <taxon>Glossina</taxon>
    </lineage>
</organism>
<evidence type="ECO:0000313" key="10">
    <source>
        <dbReference type="Proteomes" id="UP000091820"/>
    </source>
</evidence>
<dbReference type="InterPro" id="IPR023465">
    <property type="entry name" value="Riboflavin_kinase_dom_sf"/>
</dbReference>
<keyword evidence="4" id="KW-0288">FMN</keyword>
<dbReference type="EC" id="2.7.1.26" evidence="2"/>
<evidence type="ECO:0000256" key="7">
    <source>
        <dbReference type="ARBA" id="ARBA00022840"/>
    </source>
</evidence>
<dbReference type="EnsemblMetazoa" id="GBRI011432-RA">
    <property type="protein sequence ID" value="GBRI011432-PA"/>
    <property type="gene ID" value="GBRI011432"/>
</dbReference>
<evidence type="ECO:0000256" key="3">
    <source>
        <dbReference type="ARBA" id="ARBA00022630"/>
    </source>
</evidence>
<reference evidence="10" key="1">
    <citation type="submission" date="2014-03" db="EMBL/GenBank/DDBJ databases">
        <authorList>
            <person name="Aksoy S."/>
            <person name="Warren W."/>
            <person name="Wilson R.K."/>
        </authorList>
    </citation>
    <scope>NUCLEOTIDE SEQUENCE [LARGE SCALE GENOMIC DNA]</scope>
    <source>
        <strain evidence="10">IAEA</strain>
    </source>
</reference>
<keyword evidence="7" id="KW-0067">ATP-binding</keyword>
<keyword evidence="6" id="KW-0547">Nucleotide-binding</keyword>
<dbReference type="UniPathway" id="UPA00276">
    <property type="reaction ID" value="UER00406"/>
</dbReference>
<name>A0A1A9W9R8_9MUSC</name>
<keyword evidence="3" id="KW-0285">Flavoprotein</keyword>
<evidence type="ECO:0000256" key="1">
    <source>
        <dbReference type="ARBA" id="ARBA00005201"/>
    </source>
</evidence>
<dbReference type="Pfam" id="PF01687">
    <property type="entry name" value="Flavokinase"/>
    <property type="match status" value="1"/>
</dbReference>
<dbReference type="GO" id="GO:0009398">
    <property type="term" value="P:FMN biosynthetic process"/>
    <property type="evidence" value="ECO:0007669"/>
    <property type="project" value="UniProtKB-UniPathway"/>
</dbReference>
<reference evidence="9" key="2">
    <citation type="submission" date="2020-05" db="UniProtKB">
        <authorList>
            <consortium name="EnsemblMetazoa"/>
        </authorList>
    </citation>
    <scope>IDENTIFICATION</scope>
    <source>
        <strain evidence="9">IAEA</strain>
    </source>
</reference>
<dbReference type="SUPFAM" id="SSF82114">
    <property type="entry name" value="Riboflavin kinase-like"/>
    <property type="match status" value="1"/>
</dbReference>
<dbReference type="Proteomes" id="UP000091820">
    <property type="component" value="Unassembled WGS sequence"/>
</dbReference>
<dbReference type="GO" id="GO:0005524">
    <property type="term" value="F:ATP binding"/>
    <property type="evidence" value="ECO:0007669"/>
    <property type="project" value="UniProtKB-KW"/>
</dbReference>
<evidence type="ECO:0000256" key="6">
    <source>
        <dbReference type="ARBA" id="ARBA00022741"/>
    </source>
</evidence>
<dbReference type="InterPro" id="IPR015865">
    <property type="entry name" value="Riboflavin_kinase_bac/euk"/>
</dbReference>
<dbReference type="GO" id="GO:0005739">
    <property type="term" value="C:mitochondrion"/>
    <property type="evidence" value="ECO:0007669"/>
    <property type="project" value="TreeGrafter"/>
</dbReference>
<proteinExistence type="predicted"/>
<dbReference type="VEuPathDB" id="VectorBase:GBRI011432"/>
<keyword evidence="10" id="KW-1185">Reference proteome</keyword>
<accession>A0A1A9W9R8</accession>